<feature type="transmembrane region" description="Helical" evidence="10">
    <location>
        <begin position="699"/>
        <end position="724"/>
    </location>
</feature>
<keyword evidence="13" id="KW-1185">Reference proteome</keyword>
<dbReference type="EMBL" id="JABEBT010000016">
    <property type="protein sequence ID" value="KAF7637973.1"/>
    <property type="molecule type" value="Genomic_DNA"/>
</dbReference>
<organism evidence="12 13">
    <name type="scientific">Meloidogyne graminicola</name>
    <dbReference type="NCBI Taxonomy" id="189291"/>
    <lineage>
        <taxon>Eukaryota</taxon>
        <taxon>Metazoa</taxon>
        <taxon>Ecdysozoa</taxon>
        <taxon>Nematoda</taxon>
        <taxon>Chromadorea</taxon>
        <taxon>Rhabditida</taxon>
        <taxon>Tylenchina</taxon>
        <taxon>Tylenchomorpha</taxon>
        <taxon>Tylenchoidea</taxon>
        <taxon>Meloidogynidae</taxon>
        <taxon>Meloidogyninae</taxon>
        <taxon>Meloidogyne</taxon>
    </lineage>
</organism>
<dbReference type="GO" id="GO:0016020">
    <property type="term" value="C:membrane"/>
    <property type="evidence" value="ECO:0007669"/>
    <property type="project" value="UniProtKB-SubCell"/>
</dbReference>
<dbReference type="InterPro" id="IPR011691">
    <property type="entry name" value="Vesicle_transpt_SFT2"/>
</dbReference>
<evidence type="ECO:0000256" key="9">
    <source>
        <dbReference type="ARBA" id="ARBA00025800"/>
    </source>
</evidence>
<gene>
    <name evidence="12" type="ORF">Mgra_00002677</name>
</gene>
<evidence type="ECO:0000256" key="7">
    <source>
        <dbReference type="ARBA" id="ARBA00022989"/>
    </source>
</evidence>
<keyword evidence="8 10" id="KW-0472">Membrane</keyword>
<dbReference type="Pfam" id="PF04178">
    <property type="entry name" value="Got1"/>
    <property type="match status" value="1"/>
</dbReference>
<evidence type="ECO:0000256" key="3">
    <source>
        <dbReference type="ARBA" id="ARBA00022448"/>
    </source>
</evidence>
<feature type="transmembrane region" description="Helical" evidence="10">
    <location>
        <begin position="731"/>
        <end position="752"/>
    </location>
</feature>
<keyword evidence="4 10" id="KW-0812">Transmembrane</keyword>
<dbReference type="Proteomes" id="UP000605970">
    <property type="component" value="Unassembled WGS sequence"/>
</dbReference>
<dbReference type="InterPro" id="IPR002048">
    <property type="entry name" value="EF_hand_dom"/>
</dbReference>
<dbReference type="PROSITE" id="PS50222">
    <property type="entry name" value="EF_HAND_2"/>
    <property type="match status" value="1"/>
</dbReference>
<keyword evidence="7 10" id="KW-1133">Transmembrane helix</keyword>
<evidence type="ECO:0000313" key="13">
    <source>
        <dbReference type="Proteomes" id="UP000605970"/>
    </source>
</evidence>
<keyword evidence="5" id="KW-0106">Calcium</keyword>
<evidence type="ECO:0000256" key="1">
    <source>
        <dbReference type="ARBA" id="ARBA00003566"/>
    </source>
</evidence>
<dbReference type="PANTHER" id="PTHR23137:SF36">
    <property type="entry name" value="VESICLE TRANSPORT PROTEIN SFT2C"/>
    <property type="match status" value="1"/>
</dbReference>
<comment type="subcellular location">
    <subcellularLocation>
        <location evidence="2 10">Membrane</location>
        <topology evidence="2 10">Multi-pass membrane protein</topology>
    </subcellularLocation>
</comment>
<evidence type="ECO:0000313" key="12">
    <source>
        <dbReference type="EMBL" id="KAF7637973.1"/>
    </source>
</evidence>
<keyword evidence="3 10" id="KW-0813">Transport</keyword>
<evidence type="ECO:0000256" key="2">
    <source>
        <dbReference type="ARBA" id="ARBA00004141"/>
    </source>
</evidence>
<evidence type="ECO:0000256" key="5">
    <source>
        <dbReference type="ARBA" id="ARBA00022837"/>
    </source>
</evidence>
<reference evidence="12" key="1">
    <citation type="journal article" date="2020" name="Ecol. Evol.">
        <title>Genome structure and content of the rice root-knot nematode (Meloidogyne graminicola).</title>
        <authorList>
            <person name="Phan N.T."/>
            <person name="Danchin E.G.J."/>
            <person name="Klopp C."/>
            <person name="Perfus-Barbeoch L."/>
            <person name="Kozlowski D.K."/>
            <person name="Koutsovoulos G.D."/>
            <person name="Lopez-Roques C."/>
            <person name="Bouchez O."/>
            <person name="Zahm M."/>
            <person name="Besnard G."/>
            <person name="Bellafiore S."/>
        </authorList>
    </citation>
    <scope>NUCLEOTIDE SEQUENCE</scope>
    <source>
        <strain evidence="12">VN-18</strain>
    </source>
</reference>
<dbReference type="InterPro" id="IPR007305">
    <property type="entry name" value="Vesicle_transpt_Got1/SFT2"/>
</dbReference>
<proteinExistence type="inferred from homology"/>
<dbReference type="GO" id="GO:0005509">
    <property type="term" value="F:calcium ion binding"/>
    <property type="evidence" value="ECO:0007669"/>
    <property type="project" value="InterPro"/>
</dbReference>
<feature type="domain" description="EF-hand" evidence="11">
    <location>
        <begin position="361"/>
        <end position="396"/>
    </location>
</feature>
<dbReference type="GO" id="GO:0015031">
    <property type="term" value="P:protein transport"/>
    <property type="evidence" value="ECO:0007669"/>
    <property type="project" value="UniProtKB-KW"/>
</dbReference>
<comment type="function">
    <text evidence="1 10">May be involved in fusion of retrograde transport vesicles derived from an endocytic compartment with the Golgi complex.</text>
</comment>
<name>A0A8S9ZW67_9BILA</name>
<dbReference type="InterPro" id="IPR018247">
    <property type="entry name" value="EF_Hand_1_Ca_BS"/>
</dbReference>
<dbReference type="SUPFAM" id="SSF47473">
    <property type="entry name" value="EF-hand"/>
    <property type="match status" value="1"/>
</dbReference>
<keyword evidence="6 10" id="KW-0653">Protein transport</keyword>
<evidence type="ECO:0000256" key="10">
    <source>
        <dbReference type="RuleBase" id="RU363111"/>
    </source>
</evidence>
<dbReference type="Gene3D" id="1.10.238.10">
    <property type="entry name" value="EF-hand"/>
    <property type="match status" value="1"/>
</dbReference>
<dbReference type="GO" id="GO:0016192">
    <property type="term" value="P:vesicle-mediated transport"/>
    <property type="evidence" value="ECO:0007669"/>
    <property type="project" value="InterPro"/>
</dbReference>
<evidence type="ECO:0000256" key="4">
    <source>
        <dbReference type="ARBA" id="ARBA00022692"/>
    </source>
</evidence>
<protein>
    <recommendedName>
        <fullName evidence="10">Vesicle transport protein</fullName>
    </recommendedName>
</protein>
<dbReference type="InterPro" id="IPR011992">
    <property type="entry name" value="EF-hand-dom_pair"/>
</dbReference>
<comment type="caution">
    <text evidence="10">Lacks conserved residue(s) required for the propagation of feature annotation.</text>
</comment>
<evidence type="ECO:0000256" key="6">
    <source>
        <dbReference type="ARBA" id="ARBA00022927"/>
    </source>
</evidence>
<dbReference type="GO" id="GO:0012505">
    <property type="term" value="C:endomembrane system"/>
    <property type="evidence" value="ECO:0007669"/>
    <property type="project" value="UniProtKB-ARBA"/>
</dbReference>
<dbReference type="AlphaFoldDB" id="A0A8S9ZW67"/>
<evidence type="ECO:0000259" key="11">
    <source>
        <dbReference type="PROSITE" id="PS50222"/>
    </source>
</evidence>
<comment type="similarity">
    <text evidence="9 10">Belongs to the SFT2 family.</text>
</comment>
<comment type="caution">
    <text evidence="12">The sequence shown here is derived from an EMBL/GenBank/DDBJ whole genome shotgun (WGS) entry which is preliminary data.</text>
</comment>
<accession>A0A8S9ZW67</accession>
<dbReference type="PANTHER" id="PTHR23137">
    <property type="entry name" value="VESICLE TRANSPORT PROTEIN-RELATED"/>
    <property type="match status" value="1"/>
</dbReference>
<dbReference type="GO" id="GO:0005737">
    <property type="term" value="C:cytoplasm"/>
    <property type="evidence" value="ECO:0007669"/>
    <property type="project" value="UniProtKB-ARBA"/>
</dbReference>
<feature type="transmembrane region" description="Helical" evidence="10">
    <location>
        <begin position="782"/>
        <end position="800"/>
    </location>
</feature>
<dbReference type="OrthoDB" id="26525at2759"/>
<evidence type="ECO:0000256" key="8">
    <source>
        <dbReference type="ARBA" id="ARBA00023136"/>
    </source>
</evidence>
<sequence>MDYLLNNNCIRGGADALRIFKEAFLTEIVDSSELENNNNNYRLISLIELLDVIICSGKDIKIQDLRQLRPYATDKDEIFSFEECFQIYQSIPSTNLEEIYNLLELFEISENEINWELLNLKILEIEEKTTTNNNNYLIEWLKLNKQNGTNIENLIYELIETKKRLRALNKQIIEEDELELNNIDKQIIINNNNKHKVSNCSSTLIMLQHSESAESLSSLFSNRNNNNFDKNSSSKEFPEIKINENNNNSFLKKEKFEEKIQLKSLIIQREMTETNCISFSFNLEKSKKLKLGICMSSEIDLQPTIFSVTKRKEQGMATTEWVQVPASNHLIRVKFCRALKMIEPEKSDKIIDEKTNKLTKSFKVMLMNLFDIFDLDDDGLLSRREFEAYSILAGTGPISEQEWGRICNDFELRQQHIPIKTFVQMHQKEAESYGPKGNLEQMWKAVRALGHNRRFFMSTSCPLRLVLHCSEGPLLIEPFRVDRFHSDEIDPFLAEHYWEQGKPLPYLKELQSLRQYKADYFVVIIAGQTKKITHYELDLSGSNNVNIEGKELVIDQIVQPNTIQILTIAIAQAENWYLSVKLKGSPVKIKKIDEQNVMSLADFVNEQKNKAGSINRNYFNVATFGSKVSKSFNGFFKTSDSVDDTERLTSEISEQNGQLPSNRNRRVGWVNFYSSSLTSINGQVTADSNPCGLSRFQRIAAFFLCLFAAGFCFTTAMMLLPILIIQTRKFAALNTLGSTFFVVSFGFLWGPIPYLKFLFSESRLLSQLFTHHFGLKVLRLQFLPPVLRLLHLYGFFFLMYQEERMELNGWAEWLKWHFVLRNHLL</sequence>
<dbReference type="PROSITE" id="PS00018">
    <property type="entry name" value="EF_HAND_1"/>
    <property type="match status" value="1"/>
</dbReference>